<dbReference type="EMBL" id="CACSIP010000007">
    <property type="protein sequence ID" value="CAA0100218.1"/>
    <property type="molecule type" value="Genomic_DNA"/>
</dbReference>
<dbReference type="AlphaFoldDB" id="A0A5S9P9L9"/>
<evidence type="ECO:0000256" key="1">
    <source>
        <dbReference type="SAM" id="MobiDB-lite"/>
    </source>
</evidence>
<dbReference type="Proteomes" id="UP000430146">
    <property type="component" value="Unassembled WGS sequence"/>
</dbReference>
<accession>A0A5S9P9L9</accession>
<feature type="region of interest" description="Disordered" evidence="1">
    <location>
        <begin position="1"/>
        <end position="20"/>
    </location>
</feature>
<name>A0A5S9P9L9_MYCVN</name>
<proteinExistence type="predicted"/>
<reference evidence="2 3" key="1">
    <citation type="submission" date="2019-11" db="EMBL/GenBank/DDBJ databases">
        <authorList>
            <person name="Holert J."/>
        </authorList>
    </citation>
    <scope>NUCLEOTIDE SEQUENCE [LARGE SCALE GENOMIC DNA]</scope>
    <source>
        <strain evidence="2">BC8_1</strain>
    </source>
</reference>
<organism evidence="2 3">
    <name type="scientific">Mycolicibacterium vanbaalenii</name>
    <name type="common">Mycobacterium vanbaalenii</name>
    <dbReference type="NCBI Taxonomy" id="110539"/>
    <lineage>
        <taxon>Bacteria</taxon>
        <taxon>Bacillati</taxon>
        <taxon>Actinomycetota</taxon>
        <taxon>Actinomycetes</taxon>
        <taxon>Mycobacteriales</taxon>
        <taxon>Mycobacteriaceae</taxon>
        <taxon>Mycolicibacterium</taxon>
    </lineage>
</organism>
<sequence length="47" mass="5152">MDTYPSADSPIDYTLSDEHPDSPIDYALTPAGLRAAIRPAVGHHRLF</sequence>
<keyword evidence="3" id="KW-1185">Reference proteome</keyword>
<evidence type="ECO:0000313" key="2">
    <source>
        <dbReference type="EMBL" id="CAA0100218.1"/>
    </source>
</evidence>
<gene>
    <name evidence="2" type="ORF">AELLOGFF_03265</name>
</gene>
<evidence type="ECO:0000313" key="3">
    <source>
        <dbReference type="Proteomes" id="UP000430146"/>
    </source>
</evidence>
<protein>
    <submittedName>
        <fullName evidence="2">Uncharacterized protein</fullName>
    </submittedName>
</protein>